<keyword evidence="1" id="KW-0732">Signal</keyword>
<evidence type="ECO:0000313" key="4">
    <source>
        <dbReference type="Proteomes" id="UP001500582"/>
    </source>
</evidence>
<protein>
    <submittedName>
        <fullName evidence="3">RidA family protein</fullName>
    </submittedName>
</protein>
<feature type="chain" id="PRO_5047162159" evidence="1">
    <location>
        <begin position="19"/>
        <end position="171"/>
    </location>
</feature>
<evidence type="ECO:0000256" key="1">
    <source>
        <dbReference type="SAM" id="SignalP"/>
    </source>
</evidence>
<keyword evidence="4" id="KW-1185">Reference proteome</keyword>
<dbReference type="RefSeq" id="WP_345210497.1">
    <property type="nucleotide sequence ID" value="NZ_BAABFT010000003.1"/>
</dbReference>
<feature type="signal peptide" evidence="1">
    <location>
        <begin position="1"/>
        <end position="18"/>
    </location>
</feature>
<dbReference type="InterPro" id="IPR013813">
    <property type="entry name" value="Endoribo_LPSP/chorism_mut-like"/>
</dbReference>
<evidence type="ECO:0000259" key="2">
    <source>
        <dbReference type="Pfam" id="PF14588"/>
    </source>
</evidence>
<reference evidence="4" key="1">
    <citation type="journal article" date="2019" name="Int. J. Syst. Evol. Microbiol.">
        <title>The Global Catalogue of Microorganisms (GCM) 10K type strain sequencing project: providing services to taxonomists for standard genome sequencing and annotation.</title>
        <authorList>
            <consortium name="The Broad Institute Genomics Platform"/>
            <consortium name="The Broad Institute Genome Sequencing Center for Infectious Disease"/>
            <person name="Wu L."/>
            <person name="Ma J."/>
        </authorList>
    </citation>
    <scope>NUCLEOTIDE SEQUENCE [LARGE SCALE GENOMIC DNA]</scope>
    <source>
        <strain evidence="4">JCM 17705</strain>
    </source>
</reference>
<feature type="domain" description="Endoribonuclease L-PSP/chorismate mutase-like" evidence="2">
    <location>
        <begin position="23"/>
        <end position="149"/>
    </location>
</feature>
<dbReference type="Pfam" id="PF14588">
    <property type="entry name" value="YjgF_endoribonc"/>
    <property type="match status" value="1"/>
</dbReference>
<dbReference type="PANTHER" id="PTHR43760:SF1">
    <property type="entry name" value="ENDORIBONUCLEASE L-PSP_CHORISMATE MUTASE-LIKE DOMAIN-CONTAINING PROTEIN"/>
    <property type="match status" value="1"/>
</dbReference>
<evidence type="ECO:0000313" key="3">
    <source>
        <dbReference type="EMBL" id="GAA4318014.1"/>
    </source>
</evidence>
<accession>A0ABP8G610</accession>
<dbReference type="PANTHER" id="PTHR43760">
    <property type="entry name" value="ENDORIBONUCLEASE-RELATED"/>
    <property type="match status" value="1"/>
</dbReference>
<dbReference type="SUPFAM" id="SSF55298">
    <property type="entry name" value="YjgF-like"/>
    <property type="match status" value="1"/>
</dbReference>
<dbReference type="Proteomes" id="UP001500582">
    <property type="component" value="Unassembled WGS sequence"/>
</dbReference>
<proteinExistence type="predicted"/>
<dbReference type="CDD" id="cd02199">
    <property type="entry name" value="YjgF_YER057c_UK114_like_1"/>
    <property type="match status" value="1"/>
</dbReference>
<sequence length="171" mass="18351">MKTILIFLTMALKMTVQAQTPEDNLLKQGITLPELSKSLGNYVSLVRSGNLIFLAGRGPLKEDGSFVNGKLGKELNVRDGYAAARLCTIAQIAVLKAELGDLSKIRHIVKVTGFVSCVDTFTDHPKVVNGCSDLLVKVFGAKGIHSRSAVGVTSLPSGWPVEVEMIVEVMP</sequence>
<name>A0ABP8G610_9SPHI</name>
<comment type="caution">
    <text evidence="3">The sequence shown here is derived from an EMBL/GenBank/DDBJ whole genome shotgun (WGS) entry which is preliminary data.</text>
</comment>
<dbReference type="InterPro" id="IPR035959">
    <property type="entry name" value="RutC-like_sf"/>
</dbReference>
<gene>
    <name evidence="3" type="ORF">GCM10023149_15920</name>
</gene>
<dbReference type="Gene3D" id="3.30.1330.40">
    <property type="entry name" value="RutC-like"/>
    <property type="match status" value="1"/>
</dbReference>
<dbReference type="EMBL" id="BAABFT010000003">
    <property type="protein sequence ID" value="GAA4318014.1"/>
    <property type="molecule type" value="Genomic_DNA"/>
</dbReference>
<organism evidence="3 4">
    <name type="scientific">Mucilaginibacter gynuensis</name>
    <dbReference type="NCBI Taxonomy" id="1302236"/>
    <lineage>
        <taxon>Bacteria</taxon>
        <taxon>Pseudomonadati</taxon>
        <taxon>Bacteroidota</taxon>
        <taxon>Sphingobacteriia</taxon>
        <taxon>Sphingobacteriales</taxon>
        <taxon>Sphingobacteriaceae</taxon>
        <taxon>Mucilaginibacter</taxon>
    </lineage>
</organism>